<dbReference type="AlphaFoldDB" id="A0A1D6K332"/>
<accession>A0A1D6K332</accession>
<reference evidence="1" key="1">
    <citation type="submission" date="2015-12" db="EMBL/GenBank/DDBJ databases">
        <title>Update maize B73 reference genome by single molecule sequencing technologies.</title>
        <authorList>
            <consortium name="Maize Genome Sequencing Project"/>
            <person name="Ware D."/>
        </authorList>
    </citation>
    <scope>NUCLEOTIDE SEQUENCE [LARGE SCALE GENOMIC DNA]</scope>
    <source>
        <tissue evidence="1">Seedling</tissue>
    </source>
</reference>
<dbReference type="PANTHER" id="PTHR48299">
    <property type="entry name" value="ACT DOMAIN-CONTAINING PROTEIN ACR9"/>
    <property type="match status" value="1"/>
</dbReference>
<organism evidence="1">
    <name type="scientific">Zea mays</name>
    <name type="common">Maize</name>
    <dbReference type="NCBI Taxonomy" id="4577"/>
    <lineage>
        <taxon>Eukaryota</taxon>
        <taxon>Viridiplantae</taxon>
        <taxon>Streptophyta</taxon>
        <taxon>Embryophyta</taxon>
        <taxon>Tracheophyta</taxon>
        <taxon>Spermatophyta</taxon>
        <taxon>Magnoliopsida</taxon>
        <taxon>Liliopsida</taxon>
        <taxon>Poales</taxon>
        <taxon>Poaceae</taxon>
        <taxon>PACMAD clade</taxon>
        <taxon>Panicoideae</taxon>
        <taxon>Andropogonodae</taxon>
        <taxon>Andropogoneae</taxon>
        <taxon>Tripsacinae</taxon>
        <taxon>Zea</taxon>
    </lineage>
</organism>
<sequence length="115" mass="13924">MVIDQVAYANITFLNHESYKVLMEPVVLNRERDAADRIKRMPMLFDDYRDEDFYGLPRKYSIVARVEVKFPIEPRYRDRQHFILSDINVSQQLFKFHLQSYTIFIPSPLLLLKYY</sequence>
<name>A0A1D6K332_MAIZE</name>
<dbReference type="PaxDb" id="4577-GRMZM2G425079_P01"/>
<evidence type="ECO:0000313" key="1">
    <source>
        <dbReference type="EMBL" id="ONL98066.1"/>
    </source>
</evidence>
<protein>
    <submittedName>
        <fullName evidence="1">Uncharacterized protein</fullName>
    </submittedName>
</protein>
<proteinExistence type="predicted"/>
<dbReference type="InParanoid" id="A0A1D6K332"/>
<gene>
    <name evidence="1" type="ORF">ZEAMMB73_Zm00001d029145</name>
</gene>
<dbReference type="PANTHER" id="PTHR48299:SF2">
    <property type="entry name" value="ATP-DEPENDENT DNA HELICASE"/>
    <property type="match status" value="1"/>
</dbReference>
<dbReference type="EMBL" id="CM007647">
    <property type="protein sequence ID" value="ONL98066.1"/>
    <property type="molecule type" value="Genomic_DNA"/>
</dbReference>